<evidence type="ECO:0000256" key="4">
    <source>
        <dbReference type="ARBA" id="ARBA00022989"/>
    </source>
</evidence>
<evidence type="ECO:0000313" key="8">
    <source>
        <dbReference type="EMBL" id="KAG8457922.1"/>
    </source>
</evidence>
<keyword evidence="6" id="KW-0496">Mitochondrion</keyword>
<dbReference type="GO" id="GO:0016020">
    <property type="term" value="C:membrane"/>
    <property type="evidence" value="ECO:0007669"/>
    <property type="project" value="UniProtKB-SubCell"/>
</dbReference>
<dbReference type="InterPro" id="IPR024461">
    <property type="entry name" value="CCDC90-like"/>
</dbReference>
<dbReference type="Pfam" id="PF07798">
    <property type="entry name" value="CCDC90-like"/>
    <property type="match status" value="1"/>
</dbReference>
<sequence length="208" mass="22517">MATIGGRLVLLRPRALSSGAGPAAAPRYGLSRYVRRSRVPRLAAHDATRVLEASGLAPAQAALVQATLHTHVASAAEAEALAARVRTREHAGVLLSRVDADATRSKALVRAEVARLKAELEFLLRRLGYDRERAADATQLELDVEAAEVDDARASQQTRLQEMQDSFNEELATLRTALERSRHDSLTYAVAHLASVVSFGCVVVRFLS</sequence>
<evidence type="ECO:0000313" key="9">
    <source>
        <dbReference type="Proteomes" id="UP000751190"/>
    </source>
</evidence>
<keyword evidence="7" id="KW-0472">Membrane</keyword>
<evidence type="ECO:0000256" key="2">
    <source>
        <dbReference type="ARBA" id="ARBA00004370"/>
    </source>
</evidence>
<evidence type="ECO:0000256" key="3">
    <source>
        <dbReference type="ARBA" id="ARBA00022692"/>
    </source>
</evidence>
<comment type="caution">
    <text evidence="8">The sequence shown here is derived from an EMBL/GenBank/DDBJ whole genome shotgun (WGS) entry which is preliminary data.</text>
</comment>
<dbReference type="GO" id="GO:0005739">
    <property type="term" value="C:mitochondrion"/>
    <property type="evidence" value="ECO:0007669"/>
    <property type="project" value="UniProtKB-SubCell"/>
</dbReference>
<name>A0A8J5XC11_DIALT</name>
<comment type="subcellular location">
    <subcellularLocation>
        <location evidence="2">Membrane</location>
    </subcellularLocation>
    <subcellularLocation>
        <location evidence="1">Mitochondrion</location>
    </subcellularLocation>
</comment>
<keyword evidence="9" id="KW-1185">Reference proteome</keyword>
<dbReference type="EMBL" id="JAGTXO010000060">
    <property type="protein sequence ID" value="KAG8457922.1"/>
    <property type="molecule type" value="Genomic_DNA"/>
</dbReference>
<organism evidence="8 9">
    <name type="scientific">Diacronema lutheri</name>
    <name type="common">Unicellular marine alga</name>
    <name type="synonym">Monochrysis lutheri</name>
    <dbReference type="NCBI Taxonomy" id="2081491"/>
    <lineage>
        <taxon>Eukaryota</taxon>
        <taxon>Haptista</taxon>
        <taxon>Haptophyta</taxon>
        <taxon>Pavlovophyceae</taxon>
        <taxon>Pavlovales</taxon>
        <taxon>Pavlovaceae</taxon>
        <taxon>Diacronema</taxon>
    </lineage>
</organism>
<proteinExistence type="predicted"/>
<protein>
    <submittedName>
        <fullName evidence="8">Uncharacterized protein</fullName>
    </submittedName>
</protein>
<keyword evidence="5" id="KW-0175">Coiled coil</keyword>
<dbReference type="Proteomes" id="UP000751190">
    <property type="component" value="Unassembled WGS sequence"/>
</dbReference>
<accession>A0A8J5XC11</accession>
<evidence type="ECO:0000256" key="7">
    <source>
        <dbReference type="ARBA" id="ARBA00023136"/>
    </source>
</evidence>
<evidence type="ECO:0000256" key="1">
    <source>
        <dbReference type="ARBA" id="ARBA00004173"/>
    </source>
</evidence>
<evidence type="ECO:0000256" key="5">
    <source>
        <dbReference type="ARBA" id="ARBA00023054"/>
    </source>
</evidence>
<gene>
    <name evidence="8" type="ORF">KFE25_011988</name>
</gene>
<keyword evidence="4" id="KW-1133">Transmembrane helix</keyword>
<reference evidence="8" key="1">
    <citation type="submission" date="2021-05" db="EMBL/GenBank/DDBJ databases">
        <title>The genome of the haptophyte Pavlova lutheri (Diacronema luteri, Pavlovales) - a model for lipid biosynthesis in eukaryotic algae.</title>
        <authorList>
            <person name="Hulatt C.J."/>
            <person name="Posewitz M.C."/>
        </authorList>
    </citation>
    <scope>NUCLEOTIDE SEQUENCE</scope>
    <source>
        <strain evidence="8">NIVA-4/92</strain>
    </source>
</reference>
<dbReference type="AlphaFoldDB" id="A0A8J5XC11"/>
<evidence type="ECO:0000256" key="6">
    <source>
        <dbReference type="ARBA" id="ARBA00023128"/>
    </source>
</evidence>
<keyword evidence="3" id="KW-0812">Transmembrane</keyword>